<keyword evidence="3" id="KW-1185">Reference proteome</keyword>
<accession>K1WUC7</accession>
<protein>
    <submittedName>
        <fullName evidence="2">Uncharacterized protein</fullName>
    </submittedName>
</protein>
<dbReference type="Proteomes" id="UP000006753">
    <property type="component" value="Unassembled WGS sequence"/>
</dbReference>
<dbReference type="HOGENOM" id="CLU_1034689_0_0_1"/>
<evidence type="ECO:0000313" key="3">
    <source>
        <dbReference type="Proteomes" id="UP000006753"/>
    </source>
</evidence>
<reference evidence="2 3" key="1">
    <citation type="journal article" date="2012" name="BMC Genomics">
        <title>Sequencing the genome of Marssonina brunnea reveals fungus-poplar co-evolution.</title>
        <authorList>
            <person name="Zhu S."/>
            <person name="Cao Y.-Z."/>
            <person name="Jiang C."/>
            <person name="Tan B.-Y."/>
            <person name="Wang Z."/>
            <person name="Feng S."/>
            <person name="Zhang L."/>
            <person name="Su X.-H."/>
            <person name="Brejova B."/>
            <person name="Vinar T."/>
            <person name="Xu M."/>
            <person name="Wang M.-X."/>
            <person name="Zhang S.-G."/>
            <person name="Huang M.-R."/>
            <person name="Wu R."/>
            <person name="Zhou Y."/>
        </authorList>
    </citation>
    <scope>NUCLEOTIDE SEQUENCE [LARGE SCALE GENOMIC DNA]</scope>
    <source>
        <strain evidence="2 3">MB_m1</strain>
    </source>
</reference>
<feature type="compositionally biased region" description="Acidic residues" evidence="1">
    <location>
        <begin position="234"/>
        <end position="244"/>
    </location>
</feature>
<dbReference type="GeneID" id="18761998"/>
<organism evidence="2 3">
    <name type="scientific">Marssonina brunnea f. sp. multigermtubi (strain MB_m1)</name>
    <name type="common">Marssonina leaf spot fungus</name>
    <dbReference type="NCBI Taxonomy" id="1072389"/>
    <lineage>
        <taxon>Eukaryota</taxon>
        <taxon>Fungi</taxon>
        <taxon>Dikarya</taxon>
        <taxon>Ascomycota</taxon>
        <taxon>Pezizomycotina</taxon>
        <taxon>Leotiomycetes</taxon>
        <taxon>Helotiales</taxon>
        <taxon>Drepanopezizaceae</taxon>
        <taxon>Drepanopeziza</taxon>
    </lineage>
</organism>
<feature type="region of interest" description="Disordered" evidence="1">
    <location>
        <begin position="225"/>
        <end position="269"/>
    </location>
</feature>
<dbReference type="KEGG" id="mbe:MBM_06063"/>
<sequence>MTFFSGPSMYIAVDLDVQNYFYRADSREWSTGSNLGPQLTLVPAGQSSPLSSSVVYRHTWGEILIWPQKKFIARWMDLDTRMESSDAVTWVMESSPSATQKAYQVTISLNFDLPHLTHYQPTIATGHIHSIRHRSQPNLPFESRSAYKQTSSYKATSLPLLTARTGKYTTSPSRYPFHIAMDSQELLVAEILAYGPARHHATADAEPPDAEVMQAAHILVVSHQDEKAAGEPEGMAESDADLSDSDTVVGTWDDAEGRVITPSEGGYGV</sequence>
<dbReference type="EMBL" id="JH921440">
    <property type="protein sequence ID" value="EKD16052.1"/>
    <property type="molecule type" value="Genomic_DNA"/>
</dbReference>
<dbReference type="InParanoid" id="K1WUC7"/>
<proteinExistence type="predicted"/>
<name>K1WUC7_MARBU</name>
<evidence type="ECO:0000256" key="1">
    <source>
        <dbReference type="SAM" id="MobiDB-lite"/>
    </source>
</evidence>
<dbReference type="AlphaFoldDB" id="K1WUC7"/>
<gene>
    <name evidence="2" type="ORF">MBM_06063</name>
</gene>
<evidence type="ECO:0000313" key="2">
    <source>
        <dbReference type="EMBL" id="EKD16052.1"/>
    </source>
</evidence>